<dbReference type="SUPFAM" id="SSF49464">
    <property type="entry name" value="Carboxypeptidase regulatory domain-like"/>
    <property type="match status" value="1"/>
</dbReference>
<dbReference type="Proteomes" id="UP000217250">
    <property type="component" value="Chromosome"/>
</dbReference>
<evidence type="ECO:0000313" key="2">
    <source>
        <dbReference type="Proteomes" id="UP000217250"/>
    </source>
</evidence>
<name>A0A250FNV7_9FLAO</name>
<protein>
    <recommendedName>
        <fullName evidence="3">Carboxypeptidase-like regulatory domain-containing protein</fullName>
    </recommendedName>
</protein>
<evidence type="ECO:0008006" key="3">
    <source>
        <dbReference type="Google" id="ProtNLM"/>
    </source>
</evidence>
<dbReference type="InterPro" id="IPR008969">
    <property type="entry name" value="CarboxyPept-like_regulatory"/>
</dbReference>
<dbReference type="OrthoDB" id="1152594at2"/>
<dbReference type="EMBL" id="CP022386">
    <property type="protein sequence ID" value="ATA85748.1"/>
    <property type="molecule type" value="Genomic_DNA"/>
</dbReference>
<dbReference type="KEGG" id="cgh:CGC50_00395"/>
<reference evidence="2" key="1">
    <citation type="submission" date="2017-06" db="EMBL/GenBank/DDBJ databases">
        <title>Capnocytophaga spp. assemblies.</title>
        <authorList>
            <person name="Gulvik C.A."/>
        </authorList>
    </citation>
    <scope>NUCLEOTIDE SEQUENCE [LARGE SCALE GENOMIC DNA]</scope>
    <source>
        <strain evidence="2">H1496</strain>
    </source>
</reference>
<evidence type="ECO:0000313" key="1">
    <source>
        <dbReference type="EMBL" id="ATA85748.1"/>
    </source>
</evidence>
<sequence length="318" mass="37909">MRFLVFLVILIIVQSCLLNRTHYTGYVCDAATKKPLAGVKVTELESQQYTFTDEKGFFTLKKMDDIASRLIFEKEPYIKDTLSSVLIQHGEHFEFLFKGEQIYLRTIQYMDSIYNDYEESLYKSTNPREQILPKDSLIIRGKDTAVVTHLQIYHYPEEQLITKDYIGYYKGEKPRKNSHYIEKHTLRTYFIRQGKLSTETIYFPKKDSLIYDRDTVRCESLFIKYDLEGNIKEKICEGNFSCPDIAAHTRVGTAFFYKGGKLIQEKYYHNDRREKDYIQYRVYDTMGNYREIYTNNYELFNNDSLILSPEEVRRRTKR</sequence>
<dbReference type="Gene3D" id="2.60.40.1120">
    <property type="entry name" value="Carboxypeptidase-like, regulatory domain"/>
    <property type="match status" value="1"/>
</dbReference>
<accession>A0A250FNV7</accession>
<dbReference type="AlphaFoldDB" id="A0A250FNV7"/>
<proteinExistence type="predicted"/>
<dbReference type="RefSeq" id="WP_095909241.1">
    <property type="nucleotide sequence ID" value="NZ_CAUVLU010000015.1"/>
</dbReference>
<dbReference type="PROSITE" id="PS51257">
    <property type="entry name" value="PROKAR_LIPOPROTEIN"/>
    <property type="match status" value="1"/>
</dbReference>
<organism evidence="1 2">
    <name type="scientific">Capnocytophaga gingivalis</name>
    <dbReference type="NCBI Taxonomy" id="1017"/>
    <lineage>
        <taxon>Bacteria</taxon>
        <taxon>Pseudomonadati</taxon>
        <taxon>Bacteroidota</taxon>
        <taxon>Flavobacteriia</taxon>
        <taxon>Flavobacteriales</taxon>
        <taxon>Flavobacteriaceae</taxon>
        <taxon>Capnocytophaga</taxon>
    </lineage>
</organism>
<dbReference type="GeneID" id="84807026"/>
<gene>
    <name evidence="1" type="ORF">CGC50_00395</name>
</gene>